<protein>
    <submittedName>
        <fullName evidence="5">TBC1 domain family member 20</fullName>
    </submittedName>
</protein>
<feature type="domain" description="Rab-GAP TBC" evidence="4">
    <location>
        <begin position="48"/>
        <end position="238"/>
    </location>
</feature>
<feature type="compositionally biased region" description="Basic and acidic residues" evidence="2">
    <location>
        <begin position="306"/>
        <end position="317"/>
    </location>
</feature>
<sequence>MYLKSEALDDEDDISSEKAKEDLIESCLEATPPNVERLRQMCVLPRGILTNRLRKKVWPAILGVTEEDLSQAQPTDEELRTHRDYNIVELDVQRLLKRYPPDLSEEERLNLETSLKRIIMRTIFGTNYHYYQGFHDIAITIHLVLVDEDLSVAVLKRLCQSHFHVFMMPTLVETSEMLQFIYPLIDRCDPDLHDFLLRSNIGTMFALPWLITWYGHNIQENVPYNLVVRLCDLFIATDQHMPIYLGAAIVASLTDQIFAQPEDQAEVHGFLNRCLNTSMPWETLINEALDLYLQYPPASIASEAATYRDRPDVDRPGKQRGGATTSRTTKVNKATEDNFKWWMTAGLVVSVAVVVIAVGVAKFYRVSLPADENKTSNS</sequence>
<dbReference type="AlphaFoldDB" id="A0A1W0X8X1"/>
<evidence type="ECO:0000256" key="2">
    <source>
        <dbReference type="SAM" id="MobiDB-lite"/>
    </source>
</evidence>
<dbReference type="Gene3D" id="1.10.472.80">
    <property type="entry name" value="Ypt/Rab-GAP domain of gyp1p, domain 3"/>
    <property type="match status" value="1"/>
</dbReference>
<comment type="caution">
    <text evidence="5">The sequence shown here is derived from an EMBL/GenBank/DDBJ whole genome shotgun (WGS) entry which is preliminary data.</text>
</comment>
<dbReference type="InterPro" id="IPR045913">
    <property type="entry name" value="TBC20/Gyp8-like"/>
</dbReference>
<keyword evidence="3" id="KW-0472">Membrane</keyword>
<keyword evidence="1" id="KW-0343">GTPase activation</keyword>
<gene>
    <name evidence="5" type="ORF">BV898_02300</name>
</gene>
<dbReference type="SUPFAM" id="SSF47923">
    <property type="entry name" value="Ypt/Rab-GAP domain of gyp1p"/>
    <property type="match status" value="2"/>
</dbReference>
<feature type="transmembrane region" description="Helical" evidence="3">
    <location>
        <begin position="341"/>
        <end position="364"/>
    </location>
</feature>
<dbReference type="Pfam" id="PF00566">
    <property type="entry name" value="RabGAP-TBC"/>
    <property type="match status" value="1"/>
</dbReference>
<dbReference type="GO" id="GO:0005789">
    <property type="term" value="C:endoplasmic reticulum membrane"/>
    <property type="evidence" value="ECO:0007669"/>
    <property type="project" value="TreeGrafter"/>
</dbReference>
<dbReference type="OrthoDB" id="206700at2759"/>
<keyword evidence="3" id="KW-0812">Transmembrane</keyword>
<proteinExistence type="predicted"/>
<evidence type="ECO:0000313" key="5">
    <source>
        <dbReference type="EMBL" id="OQV23953.1"/>
    </source>
</evidence>
<dbReference type="Proteomes" id="UP000192578">
    <property type="component" value="Unassembled WGS sequence"/>
</dbReference>
<dbReference type="PROSITE" id="PS50086">
    <property type="entry name" value="TBC_RABGAP"/>
    <property type="match status" value="1"/>
</dbReference>
<evidence type="ECO:0000259" key="4">
    <source>
        <dbReference type="PROSITE" id="PS50086"/>
    </source>
</evidence>
<feature type="region of interest" description="Disordered" evidence="2">
    <location>
        <begin position="306"/>
        <end position="330"/>
    </location>
</feature>
<keyword evidence="3" id="KW-1133">Transmembrane helix</keyword>
<keyword evidence="6" id="KW-1185">Reference proteome</keyword>
<accession>A0A1W0X8X1</accession>
<dbReference type="PANTHER" id="PTHR20913">
    <property type="entry name" value="TBC1 DOMAIN FAMILY MEMBER 20/GTPASE"/>
    <property type="match status" value="1"/>
</dbReference>
<reference evidence="6" key="1">
    <citation type="submission" date="2017-01" db="EMBL/GenBank/DDBJ databases">
        <title>Comparative genomics of anhydrobiosis in the tardigrade Hypsibius dujardini.</title>
        <authorList>
            <person name="Yoshida Y."/>
            <person name="Koutsovoulos G."/>
            <person name="Laetsch D."/>
            <person name="Stevens L."/>
            <person name="Kumar S."/>
            <person name="Horikawa D."/>
            <person name="Ishino K."/>
            <person name="Komine S."/>
            <person name="Tomita M."/>
            <person name="Blaxter M."/>
            <person name="Arakawa K."/>
        </authorList>
    </citation>
    <scope>NUCLEOTIDE SEQUENCE [LARGE SCALE GENOMIC DNA]</scope>
    <source>
        <strain evidence="6">Z151</strain>
    </source>
</reference>
<dbReference type="Gene3D" id="1.10.8.1310">
    <property type="match status" value="1"/>
</dbReference>
<name>A0A1W0X8X1_HYPEX</name>
<dbReference type="PANTHER" id="PTHR20913:SF7">
    <property type="entry name" value="RE60063P"/>
    <property type="match status" value="1"/>
</dbReference>
<dbReference type="InterPro" id="IPR035969">
    <property type="entry name" value="Rab-GAP_TBC_sf"/>
</dbReference>
<evidence type="ECO:0000313" key="6">
    <source>
        <dbReference type="Proteomes" id="UP000192578"/>
    </source>
</evidence>
<dbReference type="InterPro" id="IPR000195">
    <property type="entry name" value="Rab-GAP-TBC_dom"/>
</dbReference>
<dbReference type="SMART" id="SM00164">
    <property type="entry name" value="TBC"/>
    <property type="match status" value="1"/>
</dbReference>
<dbReference type="GO" id="GO:0005096">
    <property type="term" value="F:GTPase activator activity"/>
    <property type="evidence" value="ECO:0007669"/>
    <property type="project" value="UniProtKB-KW"/>
</dbReference>
<organism evidence="5 6">
    <name type="scientific">Hypsibius exemplaris</name>
    <name type="common">Freshwater tardigrade</name>
    <dbReference type="NCBI Taxonomy" id="2072580"/>
    <lineage>
        <taxon>Eukaryota</taxon>
        <taxon>Metazoa</taxon>
        <taxon>Ecdysozoa</taxon>
        <taxon>Tardigrada</taxon>
        <taxon>Eutardigrada</taxon>
        <taxon>Parachela</taxon>
        <taxon>Hypsibioidea</taxon>
        <taxon>Hypsibiidae</taxon>
        <taxon>Hypsibius</taxon>
    </lineage>
</organism>
<evidence type="ECO:0000256" key="1">
    <source>
        <dbReference type="ARBA" id="ARBA00022468"/>
    </source>
</evidence>
<evidence type="ECO:0000256" key="3">
    <source>
        <dbReference type="SAM" id="Phobius"/>
    </source>
</evidence>
<dbReference type="GO" id="GO:0006888">
    <property type="term" value="P:endoplasmic reticulum to Golgi vesicle-mediated transport"/>
    <property type="evidence" value="ECO:0007669"/>
    <property type="project" value="TreeGrafter"/>
</dbReference>
<dbReference type="EMBL" id="MTYJ01000009">
    <property type="protein sequence ID" value="OQV23953.1"/>
    <property type="molecule type" value="Genomic_DNA"/>
</dbReference>